<keyword evidence="2" id="KW-1003">Cell membrane</keyword>
<dbReference type="Pfam" id="PF07983">
    <property type="entry name" value="X8"/>
    <property type="match status" value="1"/>
</dbReference>
<organism evidence="12 13">
    <name type="scientific">Psophocarpus tetragonolobus</name>
    <name type="common">Winged bean</name>
    <name type="synonym">Dolichos tetragonolobus</name>
    <dbReference type="NCBI Taxonomy" id="3891"/>
    <lineage>
        <taxon>Eukaryota</taxon>
        <taxon>Viridiplantae</taxon>
        <taxon>Streptophyta</taxon>
        <taxon>Embryophyta</taxon>
        <taxon>Tracheophyta</taxon>
        <taxon>Spermatophyta</taxon>
        <taxon>Magnoliopsida</taxon>
        <taxon>eudicotyledons</taxon>
        <taxon>Gunneridae</taxon>
        <taxon>Pentapetalae</taxon>
        <taxon>rosids</taxon>
        <taxon>fabids</taxon>
        <taxon>Fabales</taxon>
        <taxon>Fabaceae</taxon>
        <taxon>Papilionoideae</taxon>
        <taxon>50 kb inversion clade</taxon>
        <taxon>NPAAA clade</taxon>
        <taxon>indigoferoid/millettioid clade</taxon>
        <taxon>Phaseoleae</taxon>
        <taxon>Psophocarpus</taxon>
    </lineage>
</organism>
<comment type="subcellular location">
    <subcellularLocation>
        <location evidence="1">Cell membrane</location>
        <topology evidence="1">Lipid-anchor</topology>
        <topology evidence="1">GPI-anchor</topology>
    </subcellularLocation>
</comment>
<dbReference type="GO" id="GO:0009506">
    <property type="term" value="C:plasmodesma"/>
    <property type="evidence" value="ECO:0007669"/>
    <property type="project" value="UniProtKB-ARBA"/>
</dbReference>
<dbReference type="PANTHER" id="PTHR31044">
    <property type="entry name" value="BETA-1,3 GLUCANASE"/>
    <property type="match status" value="1"/>
</dbReference>
<dbReference type="Proteomes" id="UP001386955">
    <property type="component" value="Unassembled WGS sequence"/>
</dbReference>
<keyword evidence="7" id="KW-0325">Glycoprotein</keyword>
<evidence type="ECO:0000256" key="5">
    <source>
        <dbReference type="ARBA" id="ARBA00023136"/>
    </source>
</evidence>
<protein>
    <recommendedName>
        <fullName evidence="11">X8 domain-containing protein</fullName>
    </recommendedName>
</protein>
<keyword evidence="8" id="KW-0449">Lipoprotein</keyword>
<proteinExistence type="predicted"/>
<evidence type="ECO:0000313" key="12">
    <source>
        <dbReference type="EMBL" id="KAK7388879.1"/>
    </source>
</evidence>
<keyword evidence="5 10" id="KW-0472">Membrane</keyword>
<sequence length="275" mass="28604">MTKDKQSDTPKGRGQLSSHRLHITQLYHPFSSVLYFVLIFPSDLTHTLSRTHHSPLSALHHAFSPSHNTIALNMAALPLALLLLAFSATSSALWCVCKDGNDAILQKTLDYACGAGADCNPIHQNAPCFQPNTVRAHCNYAVNSYFQRKGQAQGSCEFAGTATVSSSDPSTSGCVYPSSVSAAGTGTTPVTTTPTMGTTPTTGTPSTTTGTGTGTGTTTGSTPYSTTPGVLGGMGSGMGPSGSGMNDESHAGLRLVHSNFFSMLLFSAFITLCWG</sequence>
<feature type="transmembrane region" description="Helical" evidence="10">
    <location>
        <begin position="75"/>
        <end position="97"/>
    </location>
</feature>
<evidence type="ECO:0000256" key="10">
    <source>
        <dbReference type="SAM" id="Phobius"/>
    </source>
</evidence>
<dbReference type="GO" id="GO:0098552">
    <property type="term" value="C:side of membrane"/>
    <property type="evidence" value="ECO:0007669"/>
    <property type="project" value="UniProtKB-KW"/>
</dbReference>
<keyword evidence="13" id="KW-1185">Reference proteome</keyword>
<feature type="compositionally biased region" description="Gly residues" evidence="9">
    <location>
        <begin position="230"/>
        <end position="242"/>
    </location>
</feature>
<dbReference type="EMBL" id="JAYMYS010000006">
    <property type="protein sequence ID" value="KAK7388879.1"/>
    <property type="molecule type" value="Genomic_DNA"/>
</dbReference>
<evidence type="ECO:0000256" key="9">
    <source>
        <dbReference type="SAM" id="MobiDB-lite"/>
    </source>
</evidence>
<feature type="compositionally biased region" description="Low complexity" evidence="9">
    <location>
        <begin position="184"/>
        <end position="210"/>
    </location>
</feature>
<dbReference type="SMART" id="SM00768">
    <property type="entry name" value="X8"/>
    <property type="match status" value="1"/>
</dbReference>
<feature type="domain" description="X8" evidence="11">
    <location>
        <begin position="93"/>
        <end position="176"/>
    </location>
</feature>
<feature type="transmembrane region" description="Helical" evidence="10">
    <location>
        <begin position="255"/>
        <end position="274"/>
    </location>
</feature>
<feature type="transmembrane region" description="Helical" evidence="10">
    <location>
        <begin position="21"/>
        <end position="40"/>
    </location>
</feature>
<keyword evidence="6" id="KW-1015">Disulfide bond</keyword>
<evidence type="ECO:0000256" key="6">
    <source>
        <dbReference type="ARBA" id="ARBA00023157"/>
    </source>
</evidence>
<keyword evidence="10" id="KW-1133">Transmembrane helix</keyword>
<feature type="compositionally biased region" description="Low complexity" evidence="9">
    <location>
        <begin position="218"/>
        <end position="229"/>
    </location>
</feature>
<dbReference type="FunFam" id="1.20.58.1040:FF:000001">
    <property type="entry name" value="Glucan endo-1,3-beta-glucosidase 4"/>
    <property type="match status" value="1"/>
</dbReference>
<dbReference type="AlphaFoldDB" id="A0AAN9S3J8"/>
<accession>A0AAN9S3J8</accession>
<keyword evidence="10" id="KW-0812">Transmembrane</keyword>
<evidence type="ECO:0000256" key="8">
    <source>
        <dbReference type="ARBA" id="ARBA00023288"/>
    </source>
</evidence>
<evidence type="ECO:0000256" key="2">
    <source>
        <dbReference type="ARBA" id="ARBA00022475"/>
    </source>
</evidence>
<evidence type="ECO:0000256" key="7">
    <source>
        <dbReference type="ARBA" id="ARBA00023180"/>
    </source>
</evidence>
<dbReference type="PANTHER" id="PTHR31044:SF25">
    <property type="entry name" value="PLASMODESMATA CALLOSE-BINDING PROTEIN 3"/>
    <property type="match status" value="1"/>
</dbReference>
<feature type="region of interest" description="Disordered" evidence="9">
    <location>
        <begin position="184"/>
        <end position="247"/>
    </location>
</feature>
<keyword evidence="4" id="KW-0732">Signal</keyword>
<dbReference type="InterPro" id="IPR012946">
    <property type="entry name" value="X8"/>
</dbReference>
<evidence type="ECO:0000256" key="3">
    <source>
        <dbReference type="ARBA" id="ARBA00022622"/>
    </source>
</evidence>
<reference evidence="12 13" key="1">
    <citation type="submission" date="2024-01" db="EMBL/GenBank/DDBJ databases">
        <title>The genomes of 5 underutilized Papilionoideae crops provide insights into root nodulation and disease resistanc.</title>
        <authorList>
            <person name="Jiang F."/>
        </authorList>
    </citation>
    <scope>NUCLEOTIDE SEQUENCE [LARGE SCALE GENOMIC DNA]</scope>
    <source>
        <strain evidence="12">DUOXIRENSHENG_FW03</strain>
        <tissue evidence="12">Leaves</tissue>
    </source>
</reference>
<evidence type="ECO:0000259" key="11">
    <source>
        <dbReference type="SMART" id="SM00768"/>
    </source>
</evidence>
<comment type="caution">
    <text evidence="12">The sequence shown here is derived from an EMBL/GenBank/DDBJ whole genome shotgun (WGS) entry which is preliminary data.</text>
</comment>
<evidence type="ECO:0000256" key="4">
    <source>
        <dbReference type="ARBA" id="ARBA00022729"/>
    </source>
</evidence>
<dbReference type="Gene3D" id="1.20.58.1040">
    <property type="match status" value="1"/>
</dbReference>
<name>A0AAN9S3J8_PSOTE</name>
<keyword evidence="3" id="KW-0336">GPI-anchor</keyword>
<evidence type="ECO:0000313" key="13">
    <source>
        <dbReference type="Proteomes" id="UP001386955"/>
    </source>
</evidence>
<evidence type="ECO:0000256" key="1">
    <source>
        <dbReference type="ARBA" id="ARBA00004609"/>
    </source>
</evidence>
<dbReference type="GO" id="GO:0005886">
    <property type="term" value="C:plasma membrane"/>
    <property type="evidence" value="ECO:0007669"/>
    <property type="project" value="UniProtKB-SubCell"/>
</dbReference>
<dbReference type="InterPro" id="IPR044788">
    <property type="entry name" value="X8_dom_prot"/>
</dbReference>
<gene>
    <name evidence="12" type="ORF">VNO78_23706</name>
</gene>